<keyword evidence="7 11" id="KW-1133">Transmembrane helix</keyword>
<dbReference type="PANTHER" id="PTHR32196:SF32">
    <property type="entry name" value="XYLOSE TRANSPORT SYSTEM PERMEASE PROTEIN XYLH"/>
    <property type="match status" value="1"/>
</dbReference>
<evidence type="ECO:0000256" key="1">
    <source>
        <dbReference type="ARBA" id="ARBA00004651"/>
    </source>
</evidence>
<feature type="transmembrane region" description="Helical" evidence="11">
    <location>
        <begin position="321"/>
        <end position="341"/>
    </location>
</feature>
<evidence type="ECO:0000256" key="8">
    <source>
        <dbReference type="ARBA" id="ARBA00023136"/>
    </source>
</evidence>
<name>A0A941EBP1_9ACTN</name>
<feature type="transmembrane region" description="Helical" evidence="11">
    <location>
        <begin position="123"/>
        <end position="144"/>
    </location>
</feature>
<gene>
    <name evidence="12" type="ORF">KDK95_07230</name>
</gene>
<evidence type="ECO:0000256" key="7">
    <source>
        <dbReference type="ARBA" id="ARBA00022989"/>
    </source>
</evidence>
<evidence type="ECO:0000313" key="12">
    <source>
        <dbReference type="EMBL" id="MBR7826089.1"/>
    </source>
</evidence>
<dbReference type="Pfam" id="PF02653">
    <property type="entry name" value="BPD_transp_2"/>
    <property type="match status" value="1"/>
</dbReference>
<dbReference type="InterPro" id="IPR001851">
    <property type="entry name" value="ABC_transp_permease"/>
</dbReference>
<feature type="transmembrane region" description="Helical" evidence="11">
    <location>
        <begin position="236"/>
        <end position="256"/>
    </location>
</feature>
<dbReference type="GO" id="GO:0005886">
    <property type="term" value="C:plasma membrane"/>
    <property type="evidence" value="ECO:0007669"/>
    <property type="project" value="UniProtKB-SubCell"/>
</dbReference>
<feature type="transmembrane region" description="Helical" evidence="11">
    <location>
        <begin position="276"/>
        <end position="293"/>
    </location>
</feature>
<reference evidence="12" key="1">
    <citation type="submission" date="2021-04" db="EMBL/GenBank/DDBJ databases">
        <title>Genome based classification of Actinospica acidithermotolerans sp. nov., an actinobacterium isolated from an Indonesian hot spring.</title>
        <authorList>
            <person name="Kusuma A.B."/>
            <person name="Putra K.E."/>
            <person name="Nafisah S."/>
            <person name="Loh J."/>
            <person name="Nouioui I."/>
            <person name="Goodfellow M."/>
        </authorList>
    </citation>
    <scope>NUCLEOTIDE SEQUENCE</scope>
    <source>
        <strain evidence="12">MGRD01-02</strain>
    </source>
</reference>
<feature type="transmembrane region" description="Helical" evidence="11">
    <location>
        <begin position="153"/>
        <end position="178"/>
    </location>
</feature>
<feature type="transmembrane region" description="Helical" evidence="11">
    <location>
        <begin position="45"/>
        <end position="69"/>
    </location>
</feature>
<feature type="transmembrane region" description="Helical" evidence="11">
    <location>
        <begin position="378"/>
        <end position="395"/>
    </location>
</feature>
<evidence type="ECO:0000256" key="3">
    <source>
        <dbReference type="ARBA" id="ARBA00022475"/>
    </source>
</evidence>
<evidence type="ECO:0000256" key="10">
    <source>
        <dbReference type="ARBA" id="ARBA00035686"/>
    </source>
</evidence>
<dbReference type="AlphaFoldDB" id="A0A941EBP1"/>
<sequence>MSTIGNETPQLRQGEEQPFQPREMNAVEYGRDYVQRLRGGEMGAVPGLIGLVVLVILFAILQSGFLSAYNVENMVIDGAPTIIMAMGLVFVLLLGEIDLSAGTASGLCAVLAAVLLVRHQVNWVVAVFAAGLLGVVIGASIGWLRAKVGIPSFVITLAAFLSFQGVTVIMVGGSGSILVTDHTLVALESASISDYMPIWAGWLMLAIVVLGYAVVKFRTLSKRRAAGLSTEPNSIALIKIAALAALGAVFIYYMGINRIITHTFLTSNQTSEGVPWIVPLMLILLFALTFLLGRTRYGRHVYAVGGNDEAARRAGIRVDMVRISVFVICSFLAALSGLVQLSSQAGVNSAQGGGNTLLLAVGAAVIGGTSLFGGRGRVIDAVIGGVVVEVISYGMSDLISGSNGPGWQQIITGIVLLVAAGFDAVSRRAGLSRQ</sequence>
<evidence type="ECO:0000256" key="9">
    <source>
        <dbReference type="ARBA" id="ARBA00035611"/>
    </source>
</evidence>
<feature type="transmembrane region" description="Helical" evidence="11">
    <location>
        <begin position="407"/>
        <end position="425"/>
    </location>
</feature>
<evidence type="ECO:0000256" key="5">
    <source>
        <dbReference type="ARBA" id="ARBA00022597"/>
    </source>
</evidence>
<dbReference type="CDD" id="cd06579">
    <property type="entry name" value="TM_PBP1_transp_AraH_like"/>
    <property type="match status" value="1"/>
</dbReference>
<feature type="transmembrane region" description="Helical" evidence="11">
    <location>
        <begin position="353"/>
        <end position="371"/>
    </location>
</feature>
<keyword evidence="6 11" id="KW-0812">Transmembrane</keyword>
<keyword evidence="2" id="KW-0813">Transport</keyword>
<comment type="function">
    <text evidence="9">Part of the binding-protein-dependent transport system for D-xylose. Probably responsible for the translocation of the substrate across the membrane.</text>
</comment>
<dbReference type="PANTHER" id="PTHR32196">
    <property type="entry name" value="ABC TRANSPORTER PERMEASE PROTEIN YPHD-RELATED-RELATED"/>
    <property type="match status" value="1"/>
</dbReference>
<dbReference type="RefSeq" id="WP_212517236.1">
    <property type="nucleotide sequence ID" value="NZ_JAGSOH010000012.1"/>
</dbReference>
<evidence type="ECO:0000256" key="11">
    <source>
        <dbReference type="SAM" id="Phobius"/>
    </source>
</evidence>
<accession>A0A941EBP1</accession>
<keyword evidence="5" id="KW-0762">Sugar transport</keyword>
<evidence type="ECO:0000256" key="6">
    <source>
        <dbReference type="ARBA" id="ARBA00022692"/>
    </source>
</evidence>
<evidence type="ECO:0000256" key="2">
    <source>
        <dbReference type="ARBA" id="ARBA00022448"/>
    </source>
</evidence>
<keyword evidence="8 11" id="KW-0472">Membrane</keyword>
<keyword evidence="3" id="KW-1003">Cell membrane</keyword>
<keyword evidence="4" id="KW-0997">Cell inner membrane</keyword>
<dbReference type="Proteomes" id="UP000676325">
    <property type="component" value="Unassembled WGS sequence"/>
</dbReference>
<feature type="transmembrane region" description="Helical" evidence="11">
    <location>
        <begin position="75"/>
        <end position="94"/>
    </location>
</feature>
<comment type="caution">
    <text evidence="12">The sequence shown here is derived from an EMBL/GenBank/DDBJ whole genome shotgun (WGS) entry which is preliminary data.</text>
</comment>
<proteinExistence type="predicted"/>
<dbReference type="EMBL" id="JAGSOH010000012">
    <property type="protein sequence ID" value="MBR7826089.1"/>
    <property type="molecule type" value="Genomic_DNA"/>
</dbReference>
<evidence type="ECO:0000313" key="13">
    <source>
        <dbReference type="Proteomes" id="UP000676325"/>
    </source>
</evidence>
<feature type="transmembrane region" description="Helical" evidence="11">
    <location>
        <begin position="99"/>
        <end position="117"/>
    </location>
</feature>
<dbReference type="GO" id="GO:0022857">
    <property type="term" value="F:transmembrane transporter activity"/>
    <property type="evidence" value="ECO:0007669"/>
    <property type="project" value="InterPro"/>
</dbReference>
<organism evidence="12 13">
    <name type="scientific">Actinospica acidithermotolerans</name>
    <dbReference type="NCBI Taxonomy" id="2828514"/>
    <lineage>
        <taxon>Bacteria</taxon>
        <taxon>Bacillati</taxon>
        <taxon>Actinomycetota</taxon>
        <taxon>Actinomycetes</taxon>
        <taxon>Catenulisporales</taxon>
        <taxon>Actinospicaceae</taxon>
        <taxon>Actinospica</taxon>
    </lineage>
</organism>
<protein>
    <recommendedName>
        <fullName evidence="10">Xylose transport system permease protein XylH</fullName>
    </recommendedName>
</protein>
<feature type="transmembrane region" description="Helical" evidence="11">
    <location>
        <begin position="198"/>
        <end position="215"/>
    </location>
</feature>
<comment type="subcellular location">
    <subcellularLocation>
        <location evidence="1">Cell membrane</location>
        <topology evidence="1">Multi-pass membrane protein</topology>
    </subcellularLocation>
</comment>
<keyword evidence="13" id="KW-1185">Reference proteome</keyword>
<evidence type="ECO:0000256" key="4">
    <source>
        <dbReference type="ARBA" id="ARBA00022519"/>
    </source>
</evidence>